<evidence type="ECO:0000256" key="1">
    <source>
        <dbReference type="SAM" id="MobiDB-lite"/>
    </source>
</evidence>
<dbReference type="Proteomes" id="UP001295740">
    <property type="component" value="Unassembled WGS sequence"/>
</dbReference>
<dbReference type="AlphaFoldDB" id="A0AAI8VRB4"/>
<evidence type="ECO:0000313" key="3">
    <source>
        <dbReference type="Proteomes" id="UP001295740"/>
    </source>
</evidence>
<feature type="region of interest" description="Disordered" evidence="1">
    <location>
        <begin position="43"/>
        <end position="62"/>
    </location>
</feature>
<accession>A0AAI8VRB4</accession>
<reference evidence="2" key="1">
    <citation type="submission" date="2023-10" db="EMBL/GenBank/DDBJ databases">
        <authorList>
            <person name="Hackl T."/>
        </authorList>
    </citation>
    <scope>NUCLEOTIDE SEQUENCE</scope>
</reference>
<name>A0AAI8VRB4_9PEZI</name>
<sequence>MTTPNNNHTIFSRPEDWERFNAEFQTKAVAFDLLDYINPEDKVAWPTQPEEPSYANYPKKLG</sequence>
<protein>
    <submittedName>
        <fullName evidence="2">Uu.00g140680.m01.CDS01</fullName>
    </submittedName>
</protein>
<proteinExistence type="predicted"/>
<evidence type="ECO:0000313" key="2">
    <source>
        <dbReference type="EMBL" id="CAJ2509042.1"/>
    </source>
</evidence>
<organism evidence="2 3">
    <name type="scientific">Anthostomella pinea</name>
    <dbReference type="NCBI Taxonomy" id="933095"/>
    <lineage>
        <taxon>Eukaryota</taxon>
        <taxon>Fungi</taxon>
        <taxon>Dikarya</taxon>
        <taxon>Ascomycota</taxon>
        <taxon>Pezizomycotina</taxon>
        <taxon>Sordariomycetes</taxon>
        <taxon>Xylariomycetidae</taxon>
        <taxon>Xylariales</taxon>
        <taxon>Xylariaceae</taxon>
        <taxon>Anthostomella</taxon>
    </lineage>
</organism>
<comment type="caution">
    <text evidence="2">The sequence shown here is derived from an EMBL/GenBank/DDBJ whole genome shotgun (WGS) entry which is preliminary data.</text>
</comment>
<keyword evidence="3" id="KW-1185">Reference proteome</keyword>
<gene>
    <name evidence="2" type="ORF">KHLLAP_LOCUS9510</name>
</gene>
<dbReference type="EMBL" id="CAUWAG010000012">
    <property type="protein sequence ID" value="CAJ2509042.1"/>
    <property type="molecule type" value="Genomic_DNA"/>
</dbReference>